<evidence type="ECO:0008006" key="4">
    <source>
        <dbReference type="Google" id="ProtNLM"/>
    </source>
</evidence>
<dbReference type="PANTHER" id="PTHR37857:SF1">
    <property type="entry name" value="TRANSMEMBRANE PROTEIN 273"/>
    <property type="match status" value="1"/>
</dbReference>
<keyword evidence="1" id="KW-1133">Transmembrane helix</keyword>
<reference evidence="3" key="1">
    <citation type="journal article" date="2013" name="Nat. Genet.">
        <title>The draft genomes of soft-shell turtle and green sea turtle yield insights into the development and evolution of the turtle-specific body plan.</title>
        <authorList>
            <person name="Wang Z."/>
            <person name="Pascual-Anaya J."/>
            <person name="Zadissa A."/>
            <person name="Li W."/>
            <person name="Niimura Y."/>
            <person name="Huang Z."/>
            <person name="Li C."/>
            <person name="White S."/>
            <person name="Xiong Z."/>
            <person name="Fang D."/>
            <person name="Wang B."/>
            <person name="Ming Y."/>
            <person name="Chen Y."/>
            <person name="Zheng Y."/>
            <person name="Kuraku S."/>
            <person name="Pignatelli M."/>
            <person name="Herrero J."/>
            <person name="Beal K."/>
            <person name="Nozawa M."/>
            <person name="Li Q."/>
            <person name="Wang J."/>
            <person name="Zhang H."/>
            <person name="Yu L."/>
            <person name="Shigenobu S."/>
            <person name="Wang J."/>
            <person name="Liu J."/>
            <person name="Flicek P."/>
            <person name="Searle S."/>
            <person name="Wang J."/>
            <person name="Kuratani S."/>
            <person name="Yin Y."/>
            <person name="Aken B."/>
            <person name="Zhang G."/>
            <person name="Irie N."/>
        </authorList>
    </citation>
    <scope>NUCLEOTIDE SEQUENCE [LARGE SCALE GENOMIC DNA]</scope>
</reference>
<dbReference type="EMBL" id="KB577888">
    <property type="protein sequence ID" value="EMP26570.1"/>
    <property type="molecule type" value="Genomic_DNA"/>
</dbReference>
<dbReference type="AlphaFoldDB" id="M7AUB9"/>
<keyword evidence="1" id="KW-0472">Membrane</keyword>
<dbReference type="Pfam" id="PF14986">
    <property type="entry name" value="DUF4514"/>
    <property type="match status" value="1"/>
</dbReference>
<gene>
    <name evidence="2" type="ORF">UY3_16355</name>
</gene>
<dbReference type="Proteomes" id="UP000031443">
    <property type="component" value="Unassembled WGS sequence"/>
</dbReference>
<accession>M7AUB9</accession>
<keyword evidence="3" id="KW-1185">Reference proteome</keyword>
<evidence type="ECO:0000313" key="3">
    <source>
        <dbReference type="Proteomes" id="UP000031443"/>
    </source>
</evidence>
<name>M7AUB9_CHEMY</name>
<organism evidence="2 3">
    <name type="scientific">Chelonia mydas</name>
    <name type="common">Green sea-turtle</name>
    <name type="synonym">Chelonia agassizi</name>
    <dbReference type="NCBI Taxonomy" id="8469"/>
    <lineage>
        <taxon>Eukaryota</taxon>
        <taxon>Metazoa</taxon>
        <taxon>Chordata</taxon>
        <taxon>Craniata</taxon>
        <taxon>Vertebrata</taxon>
        <taxon>Euteleostomi</taxon>
        <taxon>Archelosauria</taxon>
        <taxon>Testudinata</taxon>
        <taxon>Testudines</taxon>
        <taxon>Cryptodira</taxon>
        <taxon>Durocryptodira</taxon>
        <taxon>Americhelydia</taxon>
        <taxon>Chelonioidea</taxon>
        <taxon>Cheloniidae</taxon>
        <taxon>Chelonia</taxon>
    </lineage>
</organism>
<feature type="transmembrane region" description="Helical" evidence="1">
    <location>
        <begin position="34"/>
        <end position="52"/>
    </location>
</feature>
<evidence type="ECO:0000313" key="2">
    <source>
        <dbReference type="EMBL" id="EMP26570.1"/>
    </source>
</evidence>
<dbReference type="InterPro" id="IPR029395">
    <property type="entry name" value="DUF4514"/>
</dbReference>
<dbReference type="PANTHER" id="PTHR37857">
    <property type="entry name" value="TRANSMEMBRANE PROTEIN 273"/>
    <property type="match status" value="1"/>
</dbReference>
<evidence type="ECO:0000256" key="1">
    <source>
        <dbReference type="SAM" id="Phobius"/>
    </source>
</evidence>
<protein>
    <recommendedName>
        <fullName evidence="4">Transmembrane protein 273</fullName>
    </recommendedName>
</protein>
<proteinExistence type="predicted"/>
<keyword evidence="1" id="KW-0812">Transmembrane</keyword>
<sequence length="156" mass="17420">MELGKWPYDEVGDFWSAKVSASGTSEEEEIDPKYVIIGVTLGAFLAIGFLALKICMIKRQLTDSDLVDSDNRVDKRSRAVTTRKKKSIYKNSKIQLTSSHFGMGYIQTGHLTTAVPDLCINGRLSSTGLSQQPQIQFFEKVNQVTDYRKGFIVCTT</sequence>